<dbReference type="GO" id="GO:0030395">
    <property type="term" value="F:lactose binding"/>
    <property type="evidence" value="ECO:0007669"/>
    <property type="project" value="TreeGrafter"/>
</dbReference>
<proteinExistence type="predicted"/>
<sequence>MTDQTTPGPGPATAAHPVSPVAHTGTGATVPTTATIDVPAAAVPTADATDTTVPGTTVPTDAAVPSDAAVPTDAAFLAGTAATPGVTGAAASDAAVPAAVIATPGALGTPGAAGPGTGLPTATAPASASAPTAASRRRVNFTLASAALFMFFVTWSLSWSLFSIWLTQDIGLSAGRSSLVISANAVGCLLTMPLYGYVQDKLGLRKNLLYWIGGLMLLVGPMYIYVYGPLLKTHFALGLVAGSVYLAMAFAVAVATLESYTERLGRFHGFEFGRARMFGSLGWAAATFFAGRLFNIDPKLNFWAASVSAAVFVALIAAIRVTDGRRTAAVDAAASSVSLADARSLLRYPAFWGLLLFVVAVTATYNTYDQMFPSYFSSLFSTEAEGNQMYSDLNSFQVFLEAGGMALAPFLVNRLGPKRSLLLSGFVMATRIGLSGLVTDPMAISAVKLMHAAELPIMLIAIFKYINRHFESRLSSSIYLVGFQLAAQLGAAIISPLAGIGYDSLGFAPTYLLMAAMVAAFTAVSVATLRPDAKGLPESVPDVPASGRGTAPEPASL</sequence>
<dbReference type="Pfam" id="PF01306">
    <property type="entry name" value="LacY_symp"/>
    <property type="match status" value="1"/>
</dbReference>
<organism evidence="11">
    <name type="scientific">Streptomyces sp. NBC_00119</name>
    <dbReference type="NCBI Taxonomy" id="2975659"/>
    <lineage>
        <taxon>Bacteria</taxon>
        <taxon>Bacillati</taxon>
        <taxon>Actinomycetota</taxon>
        <taxon>Actinomycetes</taxon>
        <taxon>Kitasatosporales</taxon>
        <taxon>Streptomycetaceae</taxon>
        <taxon>Streptomyces</taxon>
    </lineage>
</organism>
<feature type="transmembrane region" description="Helical" evidence="9">
    <location>
        <begin position="300"/>
        <end position="319"/>
    </location>
</feature>
<reference evidence="11" key="1">
    <citation type="submission" date="2022-10" db="EMBL/GenBank/DDBJ databases">
        <title>The complete genomes of actinobacterial strains from the NBC collection.</title>
        <authorList>
            <person name="Joergensen T.S."/>
            <person name="Alvarez Arevalo M."/>
            <person name="Sterndorff E.B."/>
            <person name="Faurdal D."/>
            <person name="Vuksanovic O."/>
            <person name="Mourched A.-S."/>
            <person name="Charusanti P."/>
            <person name="Shaw S."/>
            <person name="Blin K."/>
            <person name="Weber T."/>
        </authorList>
    </citation>
    <scope>NUCLEOTIDE SEQUENCE</scope>
    <source>
        <strain evidence="11">NBC_00119</strain>
    </source>
</reference>
<feature type="domain" description="Major facilitator superfamily (MFS) profile" evidence="10">
    <location>
        <begin position="140"/>
        <end position="534"/>
    </location>
</feature>
<dbReference type="NCBIfam" id="NF007077">
    <property type="entry name" value="PRK09528.1"/>
    <property type="match status" value="1"/>
</dbReference>
<feature type="region of interest" description="Disordered" evidence="8">
    <location>
        <begin position="536"/>
        <end position="557"/>
    </location>
</feature>
<dbReference type="InterPro" id="IPR000576">
    <property type="entry name" value="LacY/RafB_perm_fam"/>
</dbReference>
<feature type="transmembrane region" description="Helical" evidence="9">
    <location>
        <begin position="508"/>
        <end position="529"/>
    </location>
</feature>
<keyword evidence="3" id="KW-1003">Cell membrane</keyword>
<accession>A0AAU1UDC0</accession>
<feature type="transmembrane region" description="Helical" evidence="9">
    <location>
        <begin position="277"/>
        <end position="294"/>
    </location>
</feature>
<dbReference type="EMBL" id="CP108195">
    <property type="protein sequence ID" value="WTS15838.1"/>
    <property type="molecule type" value="Genomic_DNA"/>
</dbReference>
<evidence type="ECO:0000256" key="6">
    <source>
        <dbReference type="ARBA" id="ARBA00022989"/>
    </source>
</evidence>
<dbReference type="PRINTS" id="PR00174">
    <property type="entry name" value="LACYSMPORT"/>
</dbReference>
<dbReference type="CDD" id="cd06172">
    <property type="entry name" value="MFS_LacY"/>
    <property type="match status" value="1"/>
</dbReference>
<evidence type="ECO:0000256" key="3">
    <source>
        <dbReference type="ARBA" id="ARBA00022475"/>
    </source>
</evidence>
<evidence type="ECO:0000259" key="10">
    <source>
        <dbReference type="PROSITE" id="PS50850"/>
    </source>
</evidence>
<feature type="transmembrane region" description="Helical" evidence="9">
    <location>
        <begin position="178"/>
        <end position="196"/>
    </location>
</feature>
<keyword evidence="6 9" id="KW-1133">Transmembrane helix</keyword>
<dbReference type="GO" id="GO:0005886">
    <property type="term" value="C:plasma membrane"/>
    <property type="evidence" value="ECO:0007669"/>
    <property type="project" value="UniProtKB-SubCell"/>
</dbReference>
<dbReference type="InterPro" id="IPR020846">
    <property type="entry name" value="MFS_dom"/>
</dbReference>
<feature type="transmembrane region" description="Helical" evidence="9">
    <location>
        <begin position="444"/>
        <end position="466"/>
    </location>
</feature>
<keyword evidence="7 9" id="KW-0472">Membrane</keyword>
<evidence type="ECO:0000256" key="9">
    <source>
        <dbReference type="SAM" id="Phobius"/>
    </source>
</evidence>
<dbReference type="PROSITE" id="PS50850">
    <property type="entry name" value="MFS"/>
    <property type="match status" value="1"/>
</dbReference>
<evidence type="ECO:0000256" key="8">
    <source>
        <dbReference type="SAM" id="MobiDB-lite"/>
    </source>
</evidence>
<feature type="region of interest" description="Disordered" evidence="8">
    <location>
        <begin position="1"/>
        <end position="30"/>
    </location>
</feature>
<dbReference type="NCBIfam" id="TIGR00882">
    <property type="entry name" value="2A0105"/>
    <property type="match status" value="1"/>
</dbReference>
<evidence type="ECO:0000256" key="5">
    <source>
        <dbReference type="ARBA" id="ARBA00022692"/>
    </source>
</evidence>
<evidence type="ECO:0000256" key="2">
    <source>
        <dbReference type="ARBA" id="ARBA00022448"/>
    </source>
</evidence>
<dbReference type="PANTHER" id="PTHR23522">
    <property type="entry name" value="BLL5896 PROTEIN"/>
    <property type="match status" value="1"/>
</dbReference>
<keyword evidence="5 9" id="KW-0812">Transmembrane</keyword>
<keyword evidence="2" id="KW-0813">Transport</keyword>
<dbReference type="InterPro" id="IPR036259">
    <property type="entry name" value="MFS_trans_sf"/>
</dbReference>
<dbReference type="GO" id="GO:0015528">
    <property type="term" value="F:lactose:proton symporter activity"/>
    <property type="evidence" value="ECO:0007669"/>
    <property type="project" value="TreeGrafter"/>
</dbReference>
<evidence type="ECO:0000313" key="11">
    <source>
        <dbReference type="EMBL" id="WTS15838.1"/>
    </source>
</evidence>
<comment type="subcellular location">
    <subcellularLocation>
        <location evidence="1">Cell inner membrane</location>
        <topology evidence="1">Multi-pass membrane protein</topology>
    </subcellularLocation>
</comment>
<name>A0AAU1UDC0_9ACTN</name>
<evidence type="ECO:0000256" key="4">
    <source>
        <dbReference type="ARBA" id="ARBA00022519"/>
    </source>
</evidence>
<protein>
    <submittedName>
        <fullName evidence="11">Oligosaccharide MFS transporter</fullName>
    </submittedName>
</protein>
<dbReference type="AlphaFoldDB" id="A0AAU1UDC0"/>
<keyword evidence="4" id="KW-0997">Cell inner membrane</keyword>
<feature type="transmembrane region" description="Helical" evidence="9">
    <location>
        <begin position="350"/>
        <end position="368"/>
    </location>
</feature>
<evidence type="ECO:0000256" key="1">
    <source>
        <dbReference type="ARBA" id="ARBA00004429"/>
    </source>
</evidence>
<feature type="transmembrane region" description="Helical" evidence="9">
    <location>
        <begin position="478"/>
        <end position="502"/>
    </location>
</feature>
<gene>
    <name evidence="11" type="ORF">OHU69_35215</name>
</gene>
<dbReference type="PANTHER" id="PTHR23522:SF10">
    <property type="entry name" value="3-PHENYLPROPIONIC ACID TRANSPORTER-RELATED"/>
    <property type="match status" value="1"/>
</dbReference>
<feature type="transmembrane region" description="Helical" evidence="9">
    <location>
        <begin position="396"/>
        <end position="413"/>
    </location>
</feature>
<evidence type="ECO:0000256" key="7">
    <source>
        <dbReference type="ARBA" id="ARBA00023136"/>
    </source>
</evidence>
<feature type="transmembrane region" description="Helical" evidence="9">
    <location>
        <begin position="141"/>
        <end position="166"/>
    </location>
</feature>
<feature type="transmembrane region" description="Helical" evidence="9">
    <location>
        <begin position="234"/>
        <end position="257"/>
    </location>
</feature>
<feature type="transmembrane region" description="Helical" evidence="9">
    <location>
        <begin position="208"/>
        <end position="228"/>
    </location>
</feature>
<feature type="transmembrane region" description="Helical" evidence="9">
    <location>
        <begin position="420"/>
        <end position="438"/>
    </location>
</feature>
<dbReference type="Gene3D" id="1.20.1250.20">
    <property type="entry name" value="MFS general substrate transporter like domains"/>
    <property type="match status" value="2"/>
</dbReference>
<dbReference type="SUPFAM" id="SSF103473">
    <property type="entry name" value="MFS general substrate transporter"/>
    <property type="match status" value="1"/>
</dbReference>